<evidence type="ECO:0000313" key="5">
    <source>
        <dbReference type="EMBL" id="OIJ25855.1"/>
    </source>
</evidence>
<dbReference type="STRING" id="1844.UG56_015895"/>
<comment type="caution">
    <text evidence="5">The sequence shown here is derived from an EMBL/GenBank/DDBJ whole genome shotgun (WGS) entry which is preliminary data.</text>
</comment>
<evidence type="ECO:0000256" key="1">
    <source>
        <dbReference type="ARBA" id="ARBA00006484"/>
    </source>
</evidence>
<accession>A0A1J4N4H0</accession>
<dbReference type="InterPro" id="IPR036291">
    <property type="entry name" value="NAD(P)-bd_dom_sf"/>
</dbReference>
<gene>
    <name evidence="5" type="ORF">UG56_015895</name>
</gene>
<sequence>MNHNGTTTSRTWLITGASRGFGQAYAAAALARGDRVAATVRASDALDGLRERYPDTLLPLTLDVTDRDAVRAGVAQTEERLGPLDVVVNNAGYGHFGAVEELTPTELRDQIETNLFGVLHVTQAVLPRMRSRGAGHLVQVSSIGGIGAFPNVGAYHASKWALEGLSEALAAEVARFGIRVTIVEPGAFGTDWSGPSARHSTPLDAYDPMREEAAARRAGFGVGDPAAAAHALLEIVDAPEPPLRVLFGAQAPELIRGIYERRLAEWDAWGHLAVRSHGEAEPAGVSAR</sequence>
<dbReference type="PANTHER" id="PTHR43976">
    <property type="entry name" value="SHORT CHAIN DEHYDROGENASE"/>
    <property type="match status" value="1"/>
</dbReference>
<evidence type="ECO:0000256" key="3">
    <source>
        <dbReference type="RuleBase" id="RU000363"/>
    </source>
</evidence>
<dbReference type="GO" id="GO:0016491">
    <property type="term" value="F:oxidoreductase activity"/>
    <property type="evidence" value="ECO:0007669"/>
    <property type="project" value="UniProtKB-KW"/>
</dbReference>
<dbReference type="NCBIfam" id="NF006114">
    <property type="entry name" value="PRK08263.1"/>
    <property type="match status" value="1"/>
</dbReference>
<evidence type="ECO:0000259" key="4">
    <source>
        <dbReference type="SMART" id="SM00822"/>
    </source>
</evidence>
<evidence type="ECO:0000313" key="6">
    <source>
        <dbReference type="Proteomes" id="UP000033772"/>
    </source>
</evidence>
<dbReference type="InterPro" id="IPR051911">
    <property type="entry name" value="SDR_oxidoreductase"/>
</dbReference>
<reference evidence="5" key="1">
    <citation type="submission" date="2016-10" db="EMBL/GenBank/DDBJ databases">
        <title>Draft Genome Sequence of Nocardioides luteus Strain BAFB, an Alkane-Degrading Bacterium Isolated from JP-7 Polluted Soil.</title>
        <authorList>
            <person name="Brown L."/>
            <person name="Ruiz O.N."/>
            <person name="Gunasekera T."/>
        </authorList>
    </citation>
    <scope>NUCLEOTIDE SEQUENCE [LARGE SCALE GENOMIC DNA]</scope>
    <source>
        <strain evidence="5">BAFB</strain>
    </source>
</reference>
<evidence type="ECO:0000256" key="2">
    <source>
        <dbReference type="ARBA" id="ARBA00023002"/>
    </source>
</evidence>
<keyword evidence="6" id="KW-1185">Reference proteome</keyword>
<keyword evidence="2" id="KW-0560">Oxidoreductase</keyword>
<dbReference type="CDD" id="cd05374">
    <property type="entry name" value="17beta-HSD-like_SDR_c"/>
    <property type="match status" value="1"/>
</dbReference>
<dbReference type="PANTHER" id="PTHR43976:SF16">
    <property type="entry name" value="SHORT-CHAIN DEHYDROGENASE_REDUCTASE FAMILY PROTEIN"/>
    <property type="match status" value="1"/>
</dbReference>
<proteinExistence type="inferred from homology"/>
<dbReference type="PRINTS" id="PR00080">
    <property type="entry name" value="SDRFAMILY"/>
</dbReference>
<dbReference type="SUPFAM" id="SSF51735">
    <property type="entry name" value="NAD(P)-binding Rossmann-fold domains"/>
    <property type="match status" value="1"/>
</dbReference>
<dbReference type="OrthoDB" id="9792003at2"/>
<dbReference type="RefSeq" id="WP_045550909.1">
    <property type="nucleotide sequence ID" value="NZ_JZDQ02000021.1"/>
</dbReference>
<protein>
    <submittedName>
        <fullName evidence="5">Short-chain dehydrogenase/reductase</fullName>
    </submittedName>
</protein>
<dbReference type="Gene3D" id="3.40.50.720">
    <property type="entry name" value="NAD(P)-binding Rossmann-like Domain"/>
    <property type="match status" value="1"/>
</dbReference>
<dbReference type="PRINTS" id="PR00081">
    <property type="entry name" value="GDHRDH"/>
</dbReference>
<dbReference type="EMBL" id="JZDQ02000021">
    <property type="protein sequence ID" value="OIJ25855.1"/>
    <property type="molecule type" value="Genomic_DNA"/>
</dbReference>
<feature type="domain" description="Ketoreductase" evidence="4">
    <location>
        <begin position="10"/>
        <end position="195"/>
    </location>
</feature>
<comment type="similarity">
    <text evidence="1 3">Belongs to the short-chain dehydrogenases/reductases (SDR) family.</text>
</comment>
<dbReference type="AlphaFoldDB" id="A0A1J4N4H0"/>
<dbReference type="Proteomes" id="UP000033772">
    <property type="component" value="Unassembled WGS sequence"/>
</dbReference>
<dbReference type="Pfam" id="PF00106">
    <property type="entry name" value="adh_short"/>
    <property type="match status" value="1"/>
</dbReference>
<organism evidence="5 6">
    <name type="scientific">Nocardioides luteus</name>
    <dbReference type="NCBI Taxonomy" id="1844"/>
    <lineage>
        <taxon>Bacteria</taxon>
        <taxon>Bacillati</taxon>
        <taxon>Actinomycetota</taxon>
        <taxon>Actinomycetes</taxon>
        <taxon>Propionibacteriales</taxon>
        <taxon>Nocardioidaceae</taxon>
        <taxon>Nocardioides</taxon>
    </lineage>
</organism>
<dbReference type="InterPro" id="IPR057326">
    <property type="entry name" value="KR_dom"/>
</dbReference>
<dbReference type="SMART" id="SM00822">
    <property type="entry name" value="PKS_KR"/>
    <property type="match status" value="1"/>
</dbReference>
<dbReference type="InterPro" id="IPR002347">
    <property type="entry name" value="SDR_fam"/>
</dbReference>
<name>A0A1J4N4H0_9ACTN</name>
<dbReference type="NCBIfam" id="NF004824">
    <property type="entry name" value="PRK06180.1"/>
    <property type="match status" value="1"/>
</dbReference>